<keyword evidence="1" id="KW-0812">Transmembrane</keyword>
<organism evidence="3 4">
    <name type="scientific">Streptococcus salivarius</name>
    <dbReference type="NCBI Taxonomy" id="1304"/>
    <lineage>
        <taxon>Bacteria</taxon>
        <taxon>Bacillati</taxon>
        <taxon>Bacillota</taxon>
        <taxon>Bacilli</taxon>
        <taxon>Lactobacillales</taxon>
        <taxon>Streptococcaceae</taxon>
        <taxon>Streptococcus</taxon>
    </lineage>
</organism>
<feature type="domain" description="Sensor histidine kinase NatK-like C-terminal" evidence="2">
    <location>
        <begin position="313"/>
        <end position="413"/>
    </location>
</feature>
<dbReference type="EMBL" id="NSIW01000016">
    <property type="protein sequence ID" value="PZD55887.1"/>
    <property type="molecule type" value="Genomic_DNA"/>
</dbReference>
<evidence type="ECO:0000313" key="4">
    <source>
        <dbReference type="Proteomes" id="UP000248776"/>
    </source>
</evidence>
<dbReference type="SUPFAM" id="SSF55874">
    <property type="entry name" value="ATPase domain of HSP90 chaperone/DNA topoisomerase II/histidine kinase"/>
    <property type="match status" value="1"/>
</dbReference>
<proteinExistence type="predicted"/>
<dbReference type="RefSeq" id="WP_073686176.1">
    <property type="nucleotide sequence ID" value="NZ_JALMLR010000005.1"/>
</dbReference>
<comment type="caution">
    <text evidence="3">The sequence shown here is derived from an EMBL/GenBank/DDBJ whole genome shotgun (WGS) entry which is preliminary data.</text>
</comment>
<sequence>MIDVYKSVGLLSLFLFQSFVVWFYLQHFFVIRISKSKFYCLILFVYFIGHTSITINHNTLLDFKILSLLLTFLILFLFLSGDVMKKVFHYLFLIFWFLIQEDITILLLHQVQQTKEIVIFFAQFFLMLLALLFVLGLKHFKIDNLFELNKIEYGFLSLPPFLSIFLLLYKIPLPLSRVLIFDSYLLLINIVIIVLYNYLSEKNFDIIKGKIAFDENSMTSEIIQQEEELAILRHDLKNIVSSIDFYADSNDFENIKAITQEILGQEVFNRKITGCIPIDAILNQKISKMKKDGVQFHLDLQIPYNLDISSIAIDSCAILGNIIDNAIEEIERNGLTNPIEIVLRFKNNKLVFRVANPILTSEIDINYDGMKSIKLPNRRGLGIKSSYDRIMKLKGHLNINIQSNQFVVLVVIPLKVKEPVSSKLNQLSKIQ</sequence>
<dbReference type="AlphaFoldDB" id="A0AA45CRZ6"/>
<keyword evidence="1" id="KW-0472">Membrane</keyword>
<feature type="transmembrane region" description="Helical" evidence="1">
    <location>
        <begin position="91"/>
        <end position="111"/>
    </location>
</feature>
<feature type="transmembrane region" description="Helical" evidence="1">
    <location>
        <begin position="117"/>
        <end position="137"/>
    </location>
</feature>
<dbReference type="InterPro" id="IPR032834">
    <property type="entry name" value="NatK-like_C"/>
</dbReference>
<dbReference type="InterPro" id="IPR036890">
    <property type="entry name" value="HATPase_C_sf"/>
</dbReference>
<feature type="transmembrane region" description="Helical" evidence="1">
    <location>
        <begin position="61"/>
        <end position="79"/>
    </location>
</feature>
<evidence type="ECO:0000259" key="2">
    <source>
        <dbReference type="Pfam" id="PF14501"/>
    </source>
</evidence>
<dbReference type="Gene3D" id="3.30.565.10">
    <property type="entry name" value="Histidine kinase-like ATPase, C-terminal domain"/>
    <property type="match status" value="1"/>
</dbReference>
<feature type="transmembrane region" description="Helical" evidence="1">
    <location>
        <begin position="153"/>
        <end position="172"/>
    </location>
</feature>
<feature type="transmembrane region" description="Helical" evidence="1">
    <location>
        <begin position="6"/>
        <end position="25"/>
    </location>
</feature>
<accession>A0AA45CRZ6</accession>
<gene>
    <name evidence="3" type="ORF">CKU37_07785</name>
</gene>
<dbReference type="Pfam" id="PF14501">
    <property type="entry name" value="HATPase_c_5"/>
    <property type="match status" value="1"/>
</dbReference>
<reference evidence="3 4" key="1">
    <citation type="submission" date="2017-08" db="EMBL/GenBank/DDBJ databases">
        <title>Streptococcus salivarius strain HS0302 Genome.</title>
        <authorList>
            <person name="Smith J."/>
            <person name="Deng P."/>
            <person name="Geng M."/>
        </authorList>
    </citation>
    <scope>NUCLEOTIDE SEQUENCE [LARGE SCALE GENOMIC DNA]</scope>
    <source>
        <strain evidence="3 4">HS0302</strain>
    </source>
</reference>
<evidence type="ECO:0000256" key="1">
    <source>
        <dbReference type="SAM" id="Phobius"/>
    </source>
</evidence>
<name>A0AA45CRZ6_STRSL</name>
<keyword evidence="1" id="KW-1133">Transmembrane helix</keyword>
<feature type="transmembrane region" description="Helical" evidence="1">
    <location>
        <begin position="37"/>
        <end position="55"/>
    </location>
</feature>
<protein>
    <submittedName>
        <fullName evidence="3">GHKL domain-containing protein</fullName>
    </submittedName>
</protein>
<evidence type="ECO:0000313" key="3">
    <source>
        <dbReference type="EMBL" id="PZD55887.1"/>
    </source>
</evidence>
<feature type="transmembrane region" description="Helical" evidence="1">
    <location>
        <begin position="178"/>
        <end position="199"/>
    </location>
</feature>
<dbReference type="Proteomes" id="UP000248776">
    <property type="component" value="Unassembled WGS sequence"/>
</dbReference>